<dbReference type="InterPro" id="IPR042197">
    <property type="entry name" value="Apaf_helical"/>
</dbReference>
<dbReference type="GO" id="GO:0043531">
    <property type="term" value="F:ADP binding"/>
    <property type="evidence" value="ECO:0007669"/>
    <property type="project" value="InterPro"/>
</dbReference>
<sequence>MGTMRPYELPILSYNDCWKLFKQRAFGANEEELPELVDIGKEIVKKCGGVPLAIIALGSLLCSERDVQQWLNINKSKLLSLQ</sequence>
<proteinExistence type="predicted"/>
<organism evidence="2 3">
    <name type="scientific">Trifolium medium</name>
    <dbReference type="NCBI Taxonomy" id="97028"/>
    <lineage>
        <taxon>Eukaryota</taxon>
        <taxon>Viridiplantae</taxon>
        <taxon>Streptophyta</taxon>
        <taxon>Embryophyta</taxon>
        <taxon>Tracheophyta</taxon>
        <taxon>Spermatophyta</taxon>
        <taxon>Magnoliopsida</taxon>
        <taxon>eudicotyledons</taxon>
        <taxon>Gunneridae</taxon>
        <taxon>Pentapetalae</taxon>
        <taxon>rosids</taxon>
        <taxon>fabids</taxon>
        <taxon>Fabales</taxon>
        <taxon>Fabaceae</taxon>
        <taxon>Papilionoideae</taxon>
        <taxon>50 kb inversion clade</taxon>
        <taxon>NPAAA clade</taxon>
        <taxon>Hologalegina</taxon>
        <taxon>IRL clade</taxon>
        <taxon>Trifolieae</taxon>
        <taxon>Trifolium</taxon>
    </lineage>
</organism>
<feature type="non-terminal residue" evidence="2">
    <location>
        <position position="82"/>
    </location>
</feature>
<dbReference type="Gene3D" id="1.10.8.430">
    <property type="entry name" value="Helical domain of apoptotic protease-activating factors"/>
    <property type="match status" value="1"/>
</dbReference>
<comment type="caution">
    <text evidence="2">The sequence shown here is derived from an EMBL/GenBank/DDBJ whole genome shotgun (WGS) entry which is preliminary data.</text>
</comment>
<dbReference type="InterPro" id="IPR027417">
    <property type="entry name" value="P-loop_NTPase"/>
</dbReference>
<dbReference type="GO" id="GO:0006952">
    <property type="term" value="P:defense response"/>
    <property type="evidence" value="ECO:0007669"/>
    <property type="project" value="UniProtKB-KW"/>
</dbReference>
<dbReference type="EMBL" id="LXQA010209056">
    <property type="protein sequence ID" value="MCI33979.1"/>
    <property type="molecule type" value="Genomic_DNA"/>
</dbReference>
<evidence type="ECO:0000313" key="2">
    <source>
        <dbReference type="EMBL" id="MCI33979.1"/>
    </source>
</evidence>
<name>A0A392RCJ2_9FABA</name>
<protein>
    <submittedName>
        <fullName evidence="2">Disease resistance protein</fullName>
    </submittedName>
</protein>
<reference evidence="2 3" key="1">
    <citation type="journal article" date="2018" name="Front. Plant Sci.">
        <title>Red Clover (Trifolium pratense) and Zigzag Clover (T. medium) - A Picture of Genomic Similarities and Differences.</title>
        <authorList>
            <person name="Dluhosova J."/>
            <person name="Istvanek J."/>
            <person name="Nedelnik J."/>
            <person name="Repkova J."/>
        </authorList>
    </citation>
    <scope>NUCLEOTIDE SEQUENCE [LARGE SCALE GENOMIC DNA]</scope>
    <source>
        <strain evidence="3">cv. 10/8</strain>
        <tissue evidence="2">Leaf</tissue>
    </source>
</reference>
<dbReference type="SUPFAM" id="SSF52540">
    <property type="entry name" value="P-loop containing nucleoside triphosphate hydrolases"/>
    <property type="match status" value="1"/>
</dbReference>
<accession>A0A392RCJ2</accession>
<evidence type="ECO:0000313" key="3">
    <source>
        <dbReference type="Proteomes" id="UP000265520"/>
    </source>
</evidence>
<dbReference type="PANTHER" id="PTHR36766">
    <property type="entry name" value="PLANT BROAD-SPECTRUM MILDEW RESISTANCE PROTEIN RPW8"/>
    <property type="match status" value="1"/>
</dbReference>
<dbReference type="Proteomes" id="UP000265520">
    <property type="component" value="Unassembled WGS sequence"/>
</dbReference>
<keyword evidence="1" id="KW-0611">Plant defense</keyword>
<keyword evidence="3" id="KW-1185">Reference proteome</keyword>
<dbReference type="AlphaFoldDB" id="A0A392RCJ2"/>
<dbReference type="PANTHER" id="PTHR36766:SF42">
    <property type="entry name" value="NB-ARC DOMAIN DISEASE RESISTANCE PROTEIN"/>
    <property type="match status" value="1"/>
</dbReference>
<evidence type="ECO:0000256" key="1">
    <source>
        <dbReference type="ARBA" id="ARBA00022821"/>
    </source>
</evidence>